<dbReference type="SUPFAM" id="SSF53756">
    <property type="entry name" value="UDP-Glycosyltransferase/glycogen phosphorylase"/>
    <property type="match status" value="1"/>
</dbReference>
<evidence type="ECO:0000256" key="7">
    <source>
        <dbReference type="ARBA" id="ARBA00022968"/>
    </source>
</evidence>
<evidence type="ECO:0000259" key="14">
    <source>
        <dbReference type="Pfam" id="PF17039"/>
    </source>
</evidence>
<evidence type="ECO:0000256" key="8">
    <source>
        <dbReference type="ARBA" id="ARBA00022989"/>
    </source>
</evidence>
<dbReference type="InterPro" id="IPR055270">
    <property type="entry name" value="Glyco_tran_10_C"/>
</dbReference>
<comment type="subcellular location">
    <subcellularLocation>
        <location evidence="1">Golgi apparatus membrane</location>
        <topology evidence="1">Single-pass type II membrane protein</topology>
    </subcellularLocation>
    <subcellularLocation>
        <location evidence="12">Golgi apparatus</location>
        <location evidence="12">Golgi stack membrane</location>
        <topology evidence="12">Single-pass type II membrane protein</topology>
    </subcellularLocation>
</comment>
<evidence type="ECO:0000256" key="1">
    <source>
        <dbReference type="ARBA" id="ARBA00004323"/>
    </source>
</evidence>
<dbReference type="GO" id="GO:0032580">
    <property type="term" value="C:Golgi cisterna membrane"/>
    <property type="evidence" value="ECO:0007669"/>
    <property type="project" value="UniProtKB-SubCell"/>
</dbReference>
<sequence length="359" mass="42257">MKRRKFILTVMIASAFFYSLGKFSLPSFSTKGSPPVDLPNTTRIILAWTPIFGDWNFWYPPGLGYRPFSNELCHYDDCHLTTDKAYLASASAVLFHCRDSFERWPETRSRSQLYGVVCHESPTYSEFVQYGDKINITLTYRRDSDVFFPQCWFDRLQAPSNVSKYELRIPLRSRRRAVVWPVSNCNTASKRELYVRQLKQHVEIDIYGSCGTLVCPKSRREECSRQFSRDYKFYLAFENSVCTDYVSEKLFTPMQHEIIPIVLGGADYSFFPKHSYINVDDFPSPKRLAAYLDYLSTNETAFGEYFQWRLHYRLTCLNKEKLFCDLCRMLHDGYKNQYRDASSWWSKDSCDNNKLIKLI</sequence>
<keyword evidence="10" id="KW-0472">Membrane</keyword>
<dbReference type="FunFam" id="3.40.50.11660:FF:000004">
    <property type="entry name" value="Glycoprotein 3-alpha-L-fucosyltransferase A"/>
    <property type="match status" value="1"/>
</dbReference>
<evidence type="ECO:0000256" key="5">
    <source>
        <dbReference type="ARBA" id="ARBA00022679"/>
    </source>
</evidence>
<evidence type="ECO:0000256" key="9">
    <source>
        <dbReference type="ARBA" id="ARBA00023034"/>
    </source>
</evidence>
<name>A0AAD9J7Z5_9ANNE</name>
<evidence type="ECO:0000256" key="12">
    <source>
        <dbReference type="RuleBase" id="RU003832"/>
    </source>
</evidence>
<dbReference type="Pfam" id="PF00852">
    <property type="entry name" value="Glyco_transf_10"/>
    <property type="match status" value="1"/>
</dbReference>
<evidence type="ECO:0000313" key="15">
    <source>
        <dbReference type="EMBL" id="KAK2147887.1"/>
    </source>
</evidence>
<keyword evidence="7" id="KW-0735">Signal-anchor</keyword>
<keyword evidence="9 12" id="KW-0333">Golgi apparatus</keyword>
<dbReference type="AlphaFoldDB" id="A0AAD9J7Z5"/>
<evidence type="ECO:0000256" key="3">
    <source>
        <dbReference type="ARBA" id="ARBA00008919"/>
    </source>
</evidence>
<accession>A0AAD9J7Z5</accession>
<dbReference type="EC" id="2.4.1.-" evidence="12"/>
<dbReference type="Proteomes" id="UP001208570">
    <property type="component" value="Unassembled WGS sequence"/>
</dbReference>
<keyword evidence="5 12" id="KW-0808">Transferase</keyword>
<dbReference type="EMBL" id="JAODUP010000531">
    <property type="protein sequence ID" value="KAK2147887.1"/>
    <property type="molecule type" value="Genomic_DNA"/>
</dbReference>
<evidence type="ECO:0000259" key="13">
    <source>
        <dbReference type="Pfam" id="PF00852"/>
    </source>
</evidence>
<dbReference type="PANTHER" id="PTHR48438">
    <property type="entry name" value="ALPHA-(1,3)-FUCOSYLTRANSFERASE C-RELATED"/>
    <property type="match status" value="1"/>
</dbReference>
<comment type="similarity">
    <text evidence="3 12">Belongs to the glycosyltransferase 10 family.</text>
</comment>
<evidence type="ECO:0000256" key="10">
    <source>
        <dbReference type="ARBA" id="ARBA00023136"/>
    </source>
</evidence>
<comment type="pathway">
    <text evidence="2">Protein modification; protein glycosylation.</text>
</comment>
<dbReference type="InterPro" id="IPR038577">
    <property type="entry name" value="GT10-like_C_sf"/>
</dbReference>
<dbReference type="GO" id="GO:0000139">
    <property type="term" value="C:Golgi membrane"/>
    <property type="evidence" value="ECO:0007669"/>
    <property type="project" value="UniProtKB-SubCell"/>
</dbReference>
<protein>
    <recommendedName>
        <fullName evidence="12">Fucosyltransferase</fullName>
        <ecNumber evidence="12">2.4.1.-</ecNumber>
    </recommendedName>
</protein>
<evidence type="ECO:0000256" key="11">
    <source>
        <dbReference type="ARBA" id="ARBA00023180"/>
    </source>
</evidence>
<comment type="caution">
    <text evidence="15">The sequence shown here is derived from an EMBL/GenBank/DDBJ whole genome shotgun (WGS) entry which is preliminary data.</text>
</comment>
<dbReference type="InterPro" id="IPR001503">
    <property type="entry name" value="Glyco_trans_10"/>
</dbReference>
<dbReference type="Pfam" id="PF17039">
    <property type="entry name" value="Glyco_tran_10_N"/>
    <property type="match status" value="1"/>
</dbReference>
<keyword evidence="8" id="KW-1133">Transmembrane helix</keyword>
<proteinExistence type="inferred from homology"/>
<keyword evidence="4 12" id="KW-0328">Glycosyltransferase</keyword>
<dbReference type="PANTHER" id="PTHR48438:SF1">
    <property type="entry name" value="ALPHA-(1,3)-FUCOSYLTRANSFERASE C-RELATED"/>
    <property type="match status" value="1"/>
</dbReference>
<keyword evidence="6 12" id="KW-0812">Transmembrane</keyword>
<keyword evidence="16" id="KW-1185">Reference proteome</keyword>
<organism evidence="15 16">
    <name type="scientific">Paralvinella palmiformis</name>
    <dbReference type="NCBI Taxonomy" id="53620"/>
    <lineage>
        <taxon>Eukaryota</taxon>
        <taxon>Metazoa</taxon>
        <taxon>Spiralia</taxon>
        <taxon>Lophotrochozoa</taxon>
        <taxon>Annelida</taxon>
        <taxon>Polychaeta</taxon>
        <taxon>Sedentaria</taxon>
        <taxon>Canalipalpata</taxon>
        <taxon>Terebellida</taxon>
        <taxon>Terebelliformia</taxon>
        <taxon>Alvinellidae</taxon>
        <taxon>Paralvinella</taxon>
    </lineage>
</organism>
<reference evidence="15" key="1">
    <citation type="journal article" date="2023" name="Mol. Biol. Evol.">
        <title>Third-Generation Sequencing Reveals the Adaptive Role of the Epigenome in Three Deep-Sea Polychaetes.</title>
        <authorList>
            <person name="Perez M."/>
            <person name="Aroh O."/>
            <person name="Sun Y."/>
            <person name="Lan Y."/>
            <person name="Juniper S.K."/>
            <person name="Young C.R."/>
            <person name="Angers B."/>
            <person name="Qian P.Y."/>
        </authorList>
    </citation>
    <scope>NUCLEOTIDE SEQUENCE</scope>
    <source>
        <strain evidence="15">P08H-3</strain>
    </source>
</reference>
<keyword evidence="11" id="KW-0325">Glycoprotein</keyword>
<dbReference type="GO" id="GO:0008417">
    <property type="term" value="F:fucosyltransferase activity"/>
    <property type="evidence" value="ECO:0007669"/>
    <property type="project" value="InterPro"/>
</dbReference>
<feature type="domain" description="Fucosyltransferase C-terminal" evidence="13">
    <location>
        <begin position="172"/>
        <end position="344"/>
    </location>
</feature>
<gene>
    <name evidence="15" type="ORF">LSH36_531g01009</name>
</gene>
<feature type="domain" description="Fucosyltransferase N-terminal" evidence="14">
    <location>
        <begin position="41"/>
        <end position="149"/>
    </location>
</feature>
<evidence type="ECO:0000256" key="6">
    <source>
        <dbReference type="ARBA" id="ARBA00022692"/>
    </source>
</evidence>
<evidence type="ECO:0000256" key="2">
    <source>
        <dbReference type="ARBA" id="ARBA00004922"/>
    </source>
</evidence>
<evidence type="ECO:0000313" key="16">
    <source>
        <dbReference type="Proteomes" id="UP001208570"/>
    </source>
</evidence>
<dbReference type="InterPro" id="IPR031481">
    <property type="entry name" value="Glyco_tran_10_N"/>
</dbReference>
<evidence type="ECO:0000256" key="4">
    <source>
        <dbReference type="ARBA" id="ARBA00022676"/>
    </source>
</evidence>
<dbReference type="Gene3D" id="3.40.50.11660">
    <property type="entry name" value="Glycosyl transferase family 10, C-terminal domain"/>
    <property type="match status" value="1"/>
</dbReference>